<evidence type="ECO:0000313" key="1">
    <source>
        <dbReference type="EMBL" id="APA94203.1"/>
    </source>
</evidence>
<dbReference type="OrthoDB" id="4281720at2"/>
<dbReference type="EMBL" id="BBYQ01000047">
    <property type="protein sequence ID" value="GAP29024.1"/>
    <property type="molecule type" value="Genomic_DNA"/>
</dbReference>
<evidence type="ECO:0000313" key="3">
    <source>
        <dbReference type="Proteomes" id="UP000037179"/>
    </source>
</evidence>
<evidence type="ECO:0000313" key="4">
    <source>
        <dbReference type="Proteomes" id="UP000180166"/>
    </source>
</evidence>
<reference evidence="1 4" key="3">
    <citation type="submission" date="2016-10" db="EMBL/GenBank/DDBJ databases">
        <title>Genome sequence of Nocardia seriolae strain EM150506, isolated from Anguila japonica.</title>
        <authorList>
            <person name="Han H.-J."/>
        </authorList>
    </citation>
    <scope>NUCLEOTIDE SEQUENCE [LARGE SCALE GENOMIC DNA]</scope>
    <source>
        <strain evidence="1 4">EM150506</strain>
    </source>
</reference>
<keyword evidence="3" id="KW-1185">Reference proteome</keyword>
<gene>
    <name evidence="1" type="ORF">NS506_00116</name>
    <name evidence="2" type="ORF">NSK11_contig00047-0057</name>
</gene>
<sequence length="246" mass="28354">MKEVKGIRLQGYDSLWHEWLSQMYGVPVALISRMTGMRTDRVYRMIKRWHLTEMCRVARVDYNMPGPWRRSSYDAPDAENSGPLWVWPDRESAWGMLDFDPGDWEPKASTAAHLTAVAHLRYAINGLNTDPDIWTSERILRRRMEPGSHIHDGWLLDEHDRDQIWGIEVELSRKREKGRLVATMAAALDSADQHDLAGVLYYVRGADLRRAVQRAAQTLARERGQIQLSNLHVHDLDVILAGHEVP</sequence>
<reference evidence="3" key="1">
    <citation type="submission" date="2015-07" db="EMBL/GenBank/DDBJ databases">
        <title>Nocardia seriolae U-1 whole genome shotgun sequence.</title>
        <authorList>
            <person name="Imajoh M."/>
            <person name="Fukumoto Y."/>
            <person name="Sukeda M."/>
            <person name="Yamane J."/>
            <person name="Yamasaki K."/>
            <person name="Shimizu M."/>
            <person name="Ohnishi K."/>
            <person name="Oshima S."/>
        </authorList>
    </citation>
    <scope>NUCLEOTIDE SEQUENCE [LARGE SCALE GENOMIC DNA]</scope>
    <source>
        <strain evidence="3">U-1</strain>
    </source>
</reference>
<dbReference type="Proteomes" id="UP000180166">
    <property type="component" value="Chromosome"/>
</dbReference>
<dbReference type="GeneID" id="93371993"/>
<organism evidence="2 3">
    <name type="scientific">Nocardia seriolae</name>
    <dbReference type="NCBI Taxonomy" id="37332"/>
    <lineage>
        <taxon>Bacteria</taxon>
        <taxon>Bacillati</taxon>
        <taxon>Actinomycetota</taxon>
        <taxon>Actinomycetes</taxon>
        <taxon>Mycobacteriales</taxon>
        <taxon>Nocardiaceae</taxon>
        <taxon>Nocardia</taxon>
    </lineage>
</organism>
<dbReference type="Proteomes" id="UP000037179">
    <property type="component" value="Unassembled WGS sequence"/>
</dbReference>
<accession>A0A0B8NG15</accession>
<dbReference type="AlphaFoldDB" id="A0A0B8NG15"/>
<dbReference type="KEGG" id="nsr:NS506_00116"/>
<evidence type="ECO:0000313" key="2">
    <source>
        <dbReference type="EMBL" id="GAP29024.1"/>
    </source>
</evidence>
<proteinExistence type="predicted"/>
<dbReference type="EMBL" id="CP017839">
    <property type="protein sequence ID" value="APA94203.1"/>
    <property type="molecule type" value="Genomic_DNA"/>
</dbReference>
<dbReference type="RefSeq" id="WP_033087790.1">
    <property type="nucleotide sequence ID" value="NZ_AP017900.1"/>
</dbReference>
<reference evidence="2 3" key="2">
    <citation type="journal article" date="2016" name="Genome Announc.">
        <title>Draft Genome Sequence of Erythromycin- and Oxytetracycline-Sensitive Nocardia seriolae Strain U-1 (NBRC 110359).</title>
        <authorList>
            <person name="Imajoh M."/>
            <person name="Sukeda M."/>
            <person name="Shimizu M."/>
            <person name="Yamane J."/>
            <person name="Ohnishi K."/>
            <person name="Oshima S."/>
        </authorList>
    </citation>
    <scope>NUCLEOTIDE SEQUENCE [LARGE SCALE GENOMIC DNA]</scope>
    <source>
        <strain evidence="2 3">U-1</strain>
    </source>
</reference>
<name>A0A0B8NG15_9NOCA</name>
<protein>
    <submittedName>
        <fullName evidence="2">IclR family transcriptional regulator</fullName>
    </submittedName>
</protein>